<gene>
    <name evidence="8 10" type="primary">panC</name>
    <name evidence="9" type="ORF">Q5I04_04375</name>
    <name evidence="10" type="ORF">Q5I06_02890</name>
</gene>
<feature type="binding site" evidence="8">
    <location>
        <position position="62"/>
    </location>
    <ligand>
        <name>beta-alanine</name>
        <dbReference type="ChEBI" id="CHEBI:57966"/>
    </ligand>
</feature>
<evidence type="ECO:0000256" key="3">
    <source>
        <dbReference type="ARBA" id="ARBA00022598"/>
    </source>
</evidence>
<proteinExistence type="inferred from homology"/>
<feature type="active site" description="Proton donor" evidence="8">
    <location>
        <position position="38"/>
    </location>
</feature>
<keyword evidence="3 8" id="KW-0436">Ligase</keyword>
<dbReference type="RefSeq" id="WP_305516987.1">
    <property type="nucleotide sequence ID" value="NZ_JAUPEV010000005.1"/>
</dbReference>
<feature type="binding site" evidence="8">
    <location>
        <begin position="186"/>
        <end position="189"/>
    </location>
    <ligand>
        <name>ATP</name>
        <dbReference type="ChEBI" id="CHEBI:30616"/>
    </ligand>
</feature>
<sequence length="278" mass="31284">MKTLLIQTTKELINYRNSLPNDSIVGLVPTMGALHNGHKSLIEHSRKTDSHTIVSVFVNPTQFGQNEDFSKYPRNIDKDFKLCEESGVAVVFAPSANEMYLKNDEITLRAPKNMGYIYEGFIREGHFDGVLSIVLKLLHLSLPHHAYFGQKDAQQLLIVKRLVQDTFLPTKIIPCPTQRDPDGLAMSSRNIYLSDLQRKEALKIPAGLSRIAKAIKEGETKTSILIELAKIELTNLDVQYLDICDYNLNSITHIQKDSSIALIAAKVGQTRLLDNLWI</sequence>
<evidence type="ECO:0000256" key="7">
    <source>
        <dbReference type="ARBA" id="ARBA00048258"/>
    </source>
</evidence>
<evidence type="ECO:0000256" key="1">
    <source>
        <dbReference type="ARBA" id="ARBA00004990"/>
    </source>
</evidence>
<dbReference type="Proteomes" id="UP001177258">
    <property type="component" value="Unassembled WGS sequence"/>
</dbReference>
<dbReference type="SUPFAM" id="SSF52374">
    <property type="entry name" value="Nucleotidylyl transferase"/>
    <property type="match status" value="1"/>
</dbReference>
<reference evidence="9 11" key="3">
    <citation type="journal article" date="2024" name="Syst. Appl. Microbiol.">
        <title>Helicobacter cappadocius sp. nov., from lizards: The first psychrotrophic Helicobacter species.</title>
        <authorList>
            <person name="Aydin F."/>
            <person name="Tarhane S."/>
            <person name="Karakaya E."/>
            <person name="Abay S."/>
            <person name="Kayman T."/>
            <person name="Guran O."/>
            <person name="Bozkurt E."/>
            <person name="Uzum N."/>
            <person name="Avci A."/>
            <person name="Olgun K."/>
            <person name="Jablonski D."/>
            <person name="Guran C."/>
            <person name="Burcin Saticioglu I."/>
        </authorList>
    </citation>
    <scope>NUCLEOTIDE SEQUENCE [LARGE SCALE GENOMIC DNA]</scope>
    <source>
        <strain evidence="9">Faydin-H75</strain>
        <strain evidence="11">faydin-H76</strain>
    </source>
</reference>
<dbReference type="GO" id="GO:0015940">
    <property type="term" value="P:pantothenate biosynthetic process"/>
    <property type="evidence" value="ECO:0007669"/>
    <property type="project" value="UniProtKB-UniRule"/>
</dbReference>
<dbReference type="EMBL" id="JAUPEV010000005">
    <property type="protein sequence ID" value="MDO7253144.1"/>
    <property type="molecule type" value="Genomic_DNA"/>
</dbReference>
<dbReference type="AlphaFoldDB" id="A0AA90TEL1"/>
<dbReference type="Proteomes" id="UP001240777">
    <property type="component" value="Unassembled WGS sequence"/>
</dbReference>
<comment type="function">
    <text evidence="8">Catalyzes the condensation of pantoate with beta-alanine in an ATP-dependent reaction via a pantoyl-adenylate intermediate.</text>
</comment>
<dbReference type="PANTHER" id="PTHR21299">
    <property type="entry name" value="CYTIDYLATE KINASE/PANTOATE-BETA-ALANINE LIGASE"/>
    <property type="match status" value="1"/>
</dbReference>
<keyword evidence="5 8" id="KW-0547">Nucleotide-binding</keyword>
<evidence type="ECO:0000313" key="10">
    <source>
        <dbReference type="EMBL" id="MDP2538730.1"/>
    </source>
</evidence>
<evidence type="ECO:0000313" key="11">
    <source>
        <dbReference type="Proteomes" id="UP001177258"/>
    </source>
</evidence>
<organism evidence="10 11">
    <name type="scientific">Helicobacter cappadocius</name>
    <dbReference type="NCBI Taxonomy" id="3063998"/>
    <lineage>
        <taxon>Bacteria</taxon>
        <taxon>Pseudomonadati</taxon>
        <taxon>Campylobacterota</taxon>
        <taxon>Epsilonproteobacteria</taxon>
        <taxon>Campylobacterales</taxon>
        <taxon>Helicobacteraceae</taxon>
        <taxon>Helicobacter</taxon>
    </lineage>
</organism>
<protein>
    <recommendedName>
        <fullName evidence="8">Pantothenate synthetase</fullName>
        <shortName evidence="8">PS</shortName>
        <ecNumber evidence="8">6.3.2.1</ecNumber>
    </recommendedName>
    <alternativeName>
        <fullName evidence="8">Pantoate--beta-alanine ligase</fullName>
    </alternativeName>
    <alternativeName>
        <fullName evidence="8">Pantoate-activating enzyme</fullName>
    </alternativeName>
</protein>
<reference evidence="10 12" key="1">
    <citation type="submission" date="2023-07" db="EMBL/GenBank/DDBJ databases">
        <title>Unpublished Manusciprt.</title>
        <authorList>
            <person name="Aydin F."/>
            <person name="Tarhane S."/>
            <person name="Saticioglu I.B."/>
            <person name="Karakaya E."/>
            <person name="Abay S."/>
            <person name="Guran O."/>
            <person name="Bozkurt E."/>
            <person name="Uzum N."/>
            <person name="Olgun K."/>
            <person name="Jablonski D."/>
        </authorList>
    </citation>
    <scope>NUCLEOTIDE SEQUENCE</scope>
    <source>
        <strain evidence="12">faydin-H75</strain>
        <strain evidence="10">Faydin-H76</strain>
    </source>
</reference>
<dbReference type="InterPro" id="IPR003721">
    <property type="entry name" value="Pantoate_ligase"/>
</dbReference>
<comment type="caution">
    <text evidence="10">The sequence shown here is derived from an EMBL/GenBank/DDBJ whole genome shotgun (WGS) entry which is preliminary data.</text>
</comment>
<dbReference type="InterPro" id="IPR014729">
    <property type="entry name" value="Rossmann-like_a/b/a_fold"/>
</dbReference>
<feature type="binding site" evidence="8">
    <location>
        <begin position="31"/>
        <end position="38"/>
    </location>
    <ligand>
        <name>ATP</name>
        <dbReference type="ChEBI" id="CHEBI:30616"/>
    </ligand>
</feature>
<dbReference type="Gene3D" id="3.40.50.620">
    <property type="entry name" value="HUPs"/>
    <property type="match status" value="1"/>
</dbReference>
<evidence type="ECO:0000256" key="4">
    <source>
        <dbReference type="ARBA" id="ARBA00022655"/>
    </source>
</evidence>
<comment type="subcellular location">
    <subcellularLocation>
        <location evidence="8">Cytoplasm</location>
    </subcellularLocation>
</comment>
<name>A0AA90TEL1_9HELI</name>
<dbReference type="HAMAP" id="MF_00158">
    <property type="entry name" value="PanC"/>
    <property type="match status" value="1"/>
</dbReference>
<accession>A0AA90TEL1</accession>
<dbReference type="Pfam" id="PF02569">
    <property type="entry name" value="Pantoate_ligase"/>
    <property type="match status" value="1"/>
</dbReference>
<keyword evidence="8" id="KW-0963">Cytoplasm</keyword>
<dbReference type="Gene3D" id="3.30.1300.10">
    <property type="entry name" value="Pantoate-beta-alanine ligase, C-terminal domain"/>
    <property type="match status" value="1"/>
</dbReference>
<keyword evidence="4 8" id="KW-0566">Pantothenate biosynthesis</keyword>
<comment type="caution">
    <text evidence="8">Lacks conserved residue(s) required for the propagation of feature annotation.</text>
</comment>
<feature type="binding site" evidence="8">
    <location>
        <begin position="149"/>
        <end position="152"/>
    </location>
    <ligand>
        <name>ATP</name>
        <dbReference type="ChEBI" id="CHEBI:30616"/>
    </ligand>
</feature>
<comment type="subunit">
    <text evidence="8">Homodimer.</text>
</comment>
<dbReference type="InterPro" id="IPR042176">
    <property type="entry name" value="Pantoate_ligase_C"/>
</dbReference>
<reference evidence="9" key="2">
    <citation type="submission" date="2023-07" db="EMBL/GenBank/DDBJ databases">
        <authorList>
            <person name="Aydin F."/>
            <person name="Tarhane S."/>
            <person name="Saticioglu I.B."/>
            <person name="Karakaya E."/>
            <person name="Abay S."/>
            <person name="Guran O."/>
            <person name="Bozkurt E."/>
            <person name="Uzum N."/>
            <person name="Olgun K."/>
            <person name="Jablonski D."/>
        </authorList>
    </citation>
    <scope>NUCLEOTIDE SEQUENCE</scope>
    <source>
        <strain evidence="9">Faydin-H75</strain>
    </source>
</reference>
<dbReference type="GO" id="GO:0005524">
    <property type="term" value="F:ATP binding"/>
    <property type="evidence" value="ECO:0007669"/>
    <property type="project" value="UniProtKB-KW"/>
</dbReference>
<comment type="catalytic activity">
    <reaction evidence="7 8">
        <text>(R)-pantoate + beta-alanine + ATP = (R)-pantothenate + AMP + diphosphate + H(+)</text>
        <dbReference type="Rhea" id="RHEA:10912"/>
        <dbReference type="ChEBI" id="CHEBI:15378"/>
        <dbReference type="ChEBI" id="CHEBI:15980"/>
        <dbReference type="ChEBI" id="CHEBI:29032"/>
        <dbReference type="ChEBI" id="CHEBI:30616"/>
        <dbReference type="ChEBI" id="CHEBI:33019"/>
        <dbReference type="ChEBI" id="CHEBI:57966"/>
        <dbReference type="ChEBI" id="CHEBI:456215"/>
        <dbReference type="EC" id="6.3.2.1"/>
    </reaction>
</comment>
<comment type="miscellaneous">
    <text evidence="8">The reaction proceeds by a bi uni uni bi ping pong mechanism.</text>
</comment>
<evidence type="ECO:0000256" key="2">
    <source>
        <dbReference type="ARBA" id="ARBA00009256"/>
    </source>
</evidence>
<dbReference type="GO" id="GO:0005829">
    <property type="term" value="C:cytosol"/>
    <property type="evidence" value="ECO:0007669"/>
    <property type="project" value="TreeGrafter"/>
</dbReference>
<dbReference type="GO" id="GO:0004592">
    <property type="term" value="F:pantoate-beta-alanine ligase activity"/>
    <property type="evidence" value="ECO:0007669"/>
    <property type="project" value="UniProtKB-UniRule"/>
</dbReference>
<keyword evidence="6 8" id="KW-0067">ATP-binding</keyword>
<feature type="binding site" evidence="8">
    <location>
        <position position="62"/>
    </location>
    <ligand>
        <name>(R)-pantoate</name>
        <dbReference type="ChEBI" id="CHEBI:15980"/>
    </ligand>
</feature>
<evidence type="ECO:0000256" key="5">
    <source>
        <dbReference type="ARBA" id="ARBA00022741"/>
    </source>
</evidence>
<keyword evidence="12" id="KW-1185">Reference proteome</keyword>
<comment type="similarity">
    <text evidence="2 8">Belongs to the pantothenate synthetase family.</text>
</comment>
<comment type="pathway">
    <text evidence="1 8">Cofactor biosynthesis; (R)-pantothenate biosynthesis; (R)-pantothenate from (R)-pantoate and beta-alanine: step 1/1.</text>
</comment>
<dbReference type="EMBL" id="JAUYZK010000003">
    <property type="protein sequence ID" value="MDP2538730.1"/>
    <property type="molecule type" value="Genomic_DNA"/>
</dbReference>
<dbReference type="CDD" id="cd00560">
    <property type="entry name" value="PanC"/>
    <property type="match status" value="1"/>
</dbReference>
<dbReference type="EC" id="6.3.2.1" evidence="8"/>
<dbReference type="NCBIfam" id="TIGR00018">
    <property type="entry name" value="panC"/>
    <property type="match status" value="1"/>
</dbReference>
<feature type="binding site" evidence="8">
    <location>
        <position position="155"/>
    </location>
    <ligand>
        <name>(R)-pantoate</name>
        <dbReference type="ChEBI" id="CHEBI:15980"/>
    </ligand>
</feature>
<dbReference type="PANTHER" id="PTHR21299:SF1">
    <property type="entry name" value="PANTOATE--BETA-ALANINE LIGASE"/>
    <property type="match status" value="1"/>
</dbReference>
<evidence type="ECO:0000313" key="9">
    <source>
        <dbReference type="EMBL" id="MDO7253144.1"/>
    </source>
</evidence>
<evidence type="ECO:0000256" key="8">
    <source>
        <dbReference type="HAMAP-Rule" id="MF_00158"/>
    </source>
</evidence>
<evidence type="ECO:0000313" key="12">
    <source>
        <dbReference type="Proteomes" id="UP001240777"/>
    </source>
</evidence>
<evidence type="ECO:0000256" key="6">
    <source>
        <dbReference type="ARBA" id="ARBA00022840"/>
    </source>
</evidence>